<dbReference type="Proteomes" id="UP001375743">
    <property type="component" value="Unassembled WGS sequence"/>
</dbReference>
<sequence length="582" mass="62869">MPRLTLRWKLLLFAAAIAVLPILVAARTMIRIGEDELKSTANDQLLAVAGEVTREINDVFERSWLGPLVLIRNALDDERLGVQEKIALLTLGIADIADIVALQITLEGADLPLIVTQDEFSQRLRGVGLDPLTTLRVPPVKIWALRRSGDAYDGDLAYVPDTDDWLATVVLPLRSTFAGAGAVLSARIDLNRLRQLIAGNPFTRTGSLMVVDRDGQEVFTPERRDRRGEAIVAEALGQLASTSRSLGVAPYVRADGEVVLGAYAFPRPFRWVVLAMRPQADAYAAVQKMTQSLLLWGAAGLGVAILGAVALAFAISRPILEIDRVAAEVGRGNFAVRVVRGIRAKDEIGDLARRMNEMVVGLGERLQLEKFVSGGTMAAIRRSRQGVVPLGGTRRRATMLFCDIRGYTAFAERHEPAVVVEVLNFYFQHLARLVQTHRGDIDKFAGDQILAVFTGEAAERRAVRCALAMQAAMAGLGADRPSWNLAIGVGVNAGEVVMGAMGSADRMDYTVLGDAVNLAARLCGQAGRGQILVSQTVRAEIASSPDLVVEPLAPVRLKGKQEPVPVYQVRARPEVAPGPHEA</sequence>
<keyword evidence="5" id="KW-1185">Reference proteome</keyword>
<dbReference type="SMART" id="SM00044">
    <property type="entry name" value="CYCc"/>
    <property type="match status" value="1"/>
</dbReference>
<reference evidence="4 5" key="1">
    <citation type="submission" date="2024-01" db="EMBL/GenBank/DDBJ databases">
        <title>Multi-omics insights into the function and evolution of sodium benzoate biodegradation pathways in Benzoatithermus flavus gen. nov., sp. nov. from hot spring.</title>
        <authorList>
            <person name="Hu C.-J."/>
            <person name="Li W.-J."/>
        </authorList>
    </citation>
    <scope>NUCLEOTIDE SEQUENCE [LARGE SCALE GENOMIC DNA]</scope>
    <source>
        <strain evidence="4 5">SYSU G07066</strain>
    </source>
</reference>
<proteinExistence type="predicted"/>
<dbReference type="InterPro" id="IPR001054">
    <property type="entry name" value="A/G_cyclase"/>
</dbReference>
<dbReference type="InterPro" id="IPR050697">
    <property type="entry name" value="Adenylyl/Guanylyl_Cyclase_3/4"/>
</dbReference>
<dbReference type="SMART" id="SM00304">
    <property type="entry name" value="HAMP"/>
    <property type="match status" value="1"/>
</dbReference>
<dbReference type="Gene3D" id="1.10.8.500">
    <property type="entry name" value="HAMP domain in histidine kinase"/>
    <property type="match status" value="1"/>
</dbReference>
<dbReference type="InterPro" id="IPR029787">
    <property type="entry name" value="Nucleotide_cyclase"/>
</dbReference>
<evidence type="ECO:0000256" key="1">
    <source>
        <dbReference type="SAM" id="Phobius"/>
    </source>
</evidence>
<evidence type="ECO:0000259" key="2">
    <source>
        <dbReference type="PROSITE" id="PS50125"/>
    </source>
</evidence>
<gene>
    <name evidence="4" type="ORF">U1T56_22945</name>
</gene>
<protein>
    <submittedName>
        <fullName evidence="4">Adenylate/guanylate cyclase domain-containing protein</fullName>
    </submittedName>
</protein>
<dbReference type="PROSITE" id="PS50885">
    <property type="entry name" value="HAMP"/>
    <property type="match status" value="1"/>
</dbReference>
<comment type="caution">
    <text evidence="4">The sequence shown here is derived from an EMBL/GenBank/DDBJ whole genome shotgun (WGS) entry which is preliminary data.</text>
</comment>
<dbReference type="EMBL" id="JBBLZC010000041">
    <property type="protein sequence ID" value="MEK0086024.1"/>
    <property type="molecule type" value="Genomic_DNA"/>
</dbReference>
<feature type="domain" description="Guanylate cyclase" evidence="2">
    <location>
        <begin position="398"/>
        <end position="523"/>
    </location>
</feature>
<dbReference type="RefSeq" id="WP_418161868.1">
    <property type="nucleotide sequence ID" value="NZ_JBBLZC010000041.1"/>
</dbReference>
<dbReference type="Pfam" id="PF00672">
    <property type="entry name" value="HAMP"/>
    <property type="match status" value="1"/>
</dbReference>
<evidence type="ECO:0000313" key="5">
    <source>
        <dbReference type="Proteomes" id="UP001375743"/>
    </source>
</evidence>
<evidence type="ECO:0000313" key="4">
    <source>
        <dbReference type="EMBL" id="MEK0086024.1"/>
    </source>
</evidence>
<dbReference type="CDD" id="cd06225">
    <property type="entry name" value="HAMP"/>
    <property type="match status" value="1"/>
</dbReference>
<evidence type="ECO:0000259" key="3">
    <source>
        <dbReference type="PROSITE" id="PS50885"/>
    </source>
</evidence>
<keyword evidence="1" id="KW-0472">Membrane</keyword>
<feature type="domain" description="HAMP" evidence="3">
    <location>
        <begin position="313"/>
        <end position="367"/>
    </location>
</feature>
<feature type="transmembrane region" description="Helical" evidence="1">
    <location>
        <begin position="293"/>
        <end position="315"/>
    </location>
</feature>
<dbReference type="SUPFAM" id="SSF158472">
    <property type="entry name" value="HAMP domain-like"/>
    <property type="match status" value="1"/>
</dbReference>
<accession>A0ABU8Y093</accession>
<keyword evidence="1" id="KW-1133">Transmembrane helix</keyword>
<dbReference type="Gene3D" id="3.30.70.1230">
    <property type="entry name" value="Nucleotide cyclase"/>
    <property type="match status" value="1"/>
</dbReference>
<dbReference type="InterPro" id="IPR003660">
    <property type="entry name" value="HAMP_dom"/>
</dbReference>
<keyword evidence="1" id="KW-0812">Transmembrane</keyword>
<dbReference type="CDD" id="cd07302">
    <property type="entry name" value="CHD"/>
    <property type="match status" value="1"/>
</dbReference>
<dbReference type="SUPFAM" id="SSF55073">
    <property type="entry name" value="Nucleotide cyclase"/>
    <property type="match status" value="1"/>
</dbReference>
<name>A0ABU8Y093_9PROT</name>
<dbReference type="PANTHER" id="PTHR43081:SF1">
    <property type="entry name" value="ADENYLATE CYCLASE, TERMINAL-DIFFERENTIATION SPECIFIC"/>
    <property type="match status" value="1"/>
</dbReference>
<organism evidence="4 5">
    <name type="scientific">Benzoatithermus flavus</name>
    <dbReference type="NCBI Taxonomy" id="3108223"/>
    <lineage>
        <taxon>Bacteria</taxon>
        <taxon>Pseudomonadati</taxon>
        <taxon>Pseudomonadota</taxon>
        <taxon>Alphaproteobacteria</taxon>
        <taxon>Geminicoccales</taxon>
        <taxon>Geminicoccaceae</taxon>
        <taxon>Benzoatithermus</taxon>
    </lineage>
</organism>
<dbReference type="Gene3D" id="3.30.450.20">
    <property type="entry name" value="PAS domain"/>
    <property type="match status" value="1"/>
</dbReference>
<dbReference type="PROSITE" id="PS50125">
    <property type="entry name" value="GUANYLATE_CYCLASE_2"/>
    <property type="match status" value="1"/>
</dbReference>
<dbReference type="PANTHER" id="PTHR43081">
    <property type="entry name" value="ADENYLATE CYCLASE, TERMINAL-DIFFERENTIATION SPECIFIC-RELATED"/>
    <property type="match status" value="1"/>
</dbReference>
<dbReference type="Pfam" id="PF00211">
    <property type="entry name" value="Guanylate_cyc"/>
    <property type="match status" value="1"/>
</dbReference>